<dbReference type="Proteomes" id="UP000334990">
    <property type="component" value="Unassembled WGS sequence"/>
</dbReference>
<evidence type="ECO:0000313" key="1">
    <source>
        <dbReference type="EMBL" id="GES03290.1"/>
    </source>
</evidence>
<accession>A0A5M3W4V9</accession>
<reference evidence="1 2" key="1">
    <citation type="submission" date="2019-10" db="EMBL/GenBank/DDBJ databases">
        <title>Whole genome shotgun sequence of Acrocarpospora corrugata NBRC 13972.</title>
        <authorList>
            <person name="Ichikawa N."/>
            <person name="Kimura A."/>
            <person name="Kitahashi Y."/>
            <person name="Komaki H."/>
            <person name="Oguchi A."/>
        </authorList>
    </citation>
    <scope>NUCLEOTIDE SEQUENCE [LARGE SCALE GENOMIC DNA]</scope>
    <source>
        <strain evidence="1 2">NBRC 13972</strain>
    </source>
</reference>
<sequence length="300" mass="31767">MLGLVGLVACGGQSVAGPVLEGSESPSPVLSLDVAEGALQALPELREAWKTSDCETVQSLTAGPERELGTTVCSAKKQGLGGVDFSDYSDTEVFLPGEADDGAWFTALARKPDPAYFVFVHEDGVWQLELGPIPLTGKVPPQDSVPEGAAEMVVKSRLVPQQYLSYLTDPAGVSGITFPAGDPVRSVLAELLRTPRKARPDRVSVDVRLATDSSRALLLDDGGALVFHAIKLVFTQKPGAGRHALRHPRYDTAEVKAFTGKAKSGHLTGSEILFLITKVSKAGKMSTIGLRRELAHITAS</sequence>
<evidence type="ECO:0000313" key="2">
    <source>
        <dbReference type="Proteomes" id="UP000334990"/>
    </source>
</evidence>
<protein>
    <submittedName>
        <fullName evidence="1">Uncharacterized protein</fullName>
    </submittedName>
</protein>
<dbReference type="AlphaFoldDB" id="A0A5M3W4V9"/>
<organism evidence="1 2">
    <name type="scientific">Acrocarpospora corrugata</name>
    <dbReference type="NCBI Taxonomy" id="35763"/>
    <lineage>
        <taxon>Bacteria</taxon>
        <taxon>Bacillati</taxon>
        <taxon>Actinomycetota</taxon>
        <taxon>Actinomycetes</taxon>
        <taxon>Streptosporangiales</taxon>
        <taxon>Streptosporangiaceae</taxon>
        <taxon>Acrocarpospora</taxon>
    </lineage>
</organism>
<name>A0A5M3W4V9_9ACTN</name>
<keyword evidence="2" id="KW-1185">Reference proteome</keyword>
<dbReference type="EMBL" id="BLAD01000067">
    <property type="protein sequence ID" value="GES03290.1"/>
    <property type="molecule type" value="Genomic_DNA"/>
</dbReference>
<comment type="caution">
    <text evidence="1">The sequence shown here is derived from an EMBL/GenBank/DDBJ whole genome shotgun (WGS) entry which is preliminary data.</text>
</comment>
<proteinExistence type="predicted"/>
<gene>
    <name evidence="1" type="ORF">Acor_53560</name>
</gene>